<feature type="compositionally biased region" description="Basic and acidic residues" evidence="4">
    <location>
        <begin position="649"/>
        <end position="658"/>
    </location>
</feature>
<evidence type="ECO:0000259" key="5">
    <source>
        <dbReference type="PROSITE" id="PS51132"/>
    </source>
</evidence>
<dbReference type="EMBL" id="SOYY01000007">
    <property type="protein sequence ID" value="KAA0719096.1"/>
    <property type="molecule type" value="Genomic_DNA"/>
</dbReference>
<keyword evidence="2" id="KW-0964">Secreted</keyword>
<feature type="compositionally biased region" description="Low complexity" evidence="4">
    <location>
        <begin position="684"/>
        <end position="699"/>
    </location>
</feature>
<feature type="compositionally biased region" description="Basic and acidic residues" evidence="4">
    <location>
        <begin position="286"/>
        <end position="298"/>
    </location>
</feature>
<sequence length="837" mass="92766">MTLLRAHSSSAGDYDKVKTLSEGSDCRCKCVVRPLSRSACARIEEGHAKTEDFYTVETVTGANCKKCACIAPPSALNPCEGDFRFKKLQDAGKDDVKSSSGNLTKEKVSVKGEKAQGKGPRSSQRQEKKKRLNVLEPSLQKNVAAAHTERKYEEKFVGSQGPSKPTLKKTNSEVREEPRKPVKNAAGPNGMTIKSMTFYKANTMEDADGEQQIAHEVLTGDGSVDLVIEDKLNKPKSRTPETRPRTTAAVTQQSSTTEINNHHPLQPAVTLNGNFTSANTTNVTKAAKEETEKAKKESTTTTNLPTSKPSTITIPPSNYTATIATPLALPKQLASVAMAKKSSKPLSWDEASTGMTTHSPKTSKEQGVCKDTLASITDPVTHNTYGKNQGAWMKDPKGNGRVIYVTDYFYGNMLLEFRDIDTFKQGQFSNSYKLPYNWIGTGHVIYGGSFYYNRAFSPDIIRYNIRLRYVAAWTTLHDAVLQEEDSPGEWRGHSDFDFGVDESGLWLVYPALDEEGFHQEVIILSKLNPADLQKEKTWRTGLRRNYYGNCFVICGVLYAVDSFEHTHANISYAFDTHTYTQMIPRLPFINNYTYNTQIDYNPKDRMLYAWDNGHQFTSPLIYLPLTVAHEVLTGDGSVDLVIEDKLNKPKSRTPETRPRTTAAVTQQSSTTEINNHHPLQPAVTLNGNFTTANTTNVTKAAKEETEKAKKESTTTTNLPTSKPSTITIPPSNYTATIATPLALPKQLASVAMAKKSSKPLSWDEPSTGMTTHSPKTSKEQDERATCHCCDPSEKEHLEMWHRNKVYPTEMTLIAQGCFTDGKFSIQTLKKNQLVAAG</sequence>
<feature type="compositionally biased region" description="Basic and acidic residues" evidence="4">
    <location>
        <begin position="147"/>
        <end position="156"/>
    </location>
</feature>
<feature type="region of interest" description="Disordered" evidence="4">
    <location>
        <begin position="649"/>
        <end position="727"/>
    </location>
</feature>
<evidence type="ECO:0000313" key="7">
    <source>
        <dbReference type="Proteomes" id="UP000324632"/>
    </source>
</evidence>
<dbReference type="InterPro" id="IPR050605">
    <property type="entry name" value="Olfactomedin-like_domain"/>
</dbReference>
<comment type="subcellular location">
    <subcellularLocation>
        <location evidence="1">Secreted</location>
    </subcellularLocation>
</comment>
<feature type="compositionally biased region" description="Low complexity" evidence="4">
    <location>
        <begin position="659"/>
        <end position="671"/>
    </location>
</feature>
<comment type="caution">
    <text evidence="6">The sequence shown here is derived from an EMBL/GenBank/DDBJ whole genome shotgun (WGS) entry which is preliminary data.</text>
</comment>
<dbReference type="Proteomes" id="UP000324632">
    <property type="component" value="Chromosome 7"/>
</dbReference>
<dbReference type="InterPro" id="IPR003112">
    <property type="entry name" value="Olfac-like_dom"/>
</dbReference>
<feature type="domain" description="Olfactomedin-like" evidence="5">
    <location>
        <begin position="368"/>
        <end position="624"/>
    </location>
</feature>
<dbReference type="PANTHER" id="PTHR23192">
    <property type="entry name" value="OLFACTOMEDIN-RELATED"/>
    <property type="match status" value="1"/>
</dbReference>
<evidence type="ECO:0000256" key="2">
    <source>
        <dbReference type="ARBA" id="ARBA00022525"/>
    </source>
</evidence>
<evidence type="ECO:0000256" key="4">
    <source>
        <dbReference type="SAM" id="MobiDB-lite"/>
    </source>
</evidence>
<dbReference type="GO" id="GO:0007165">
    <property type="term" value="P:signal transduction"/>
    <property type="evidence" value="ECO:0007669"/>
    <property type="project" value="TreeGrafter"/>
</dbReference>
<dbReference type="GO" id="GO:0005615">
    <property type="term" value="C:extracellular space"/>
    <property type="evidence" value="ECO:0007669"/>
    <property type="project" value="TreeGrafter"/>
</dbReference>
<reference evidence="6 7" key="1">
    <citation type="journal article" date="2019" name="Mol. Ecol. Resour.">
        <title>Chromosome-level genome assembly of Triplophysa tibetana, a fish adapted to the harsh high-altitude environment of the Tibetan Plateau.</title>
        <authorList>
            <person name="Yang X."/>
            <person name="Liu H."/>
            <person name="Ma Z."/>
            <person name="Zou Y."/>
            <person name="Zou M."/>
            <person name="Mao Y."/>
            <person name="Li X."/>
            <person name="Wang H."/>
            <person name="Chen T."/>
            <person name="Wang W."/>
            <person name="Yang R."/>
        </authorList>
    </citation>
    <scope>NUCLEOTIDE SEQUENCE [LARGE SCALE GENOMIC DNA]</scope>
    <source>
        <strain evidence="6">TTIB1903HZAU</strain>
        <tissue evidence="6">Muscle</tissue>
    </source>
</reference>
<feature type="region of interest" description="Disordered" evidence="4">
    <location>
        <begin position="233"/>
        <end position="313"/>
    </location>
</feature>
<feature type="compositionally biased region" description="Polar residues" evidence="4">
    <location>
        <begin position="269"/>
        <end position="279"/>
    </location>
</feature>
<feature type="compositionally biased region" description="Basic and acidic residues" evidence="4">
    <location>
        <begin position="233"/>
        <end position="244"/>
    </location>
</feature>
<evidence type="ECO:0000256" key="1">
    <source>
        <dbReference type="ARBA" id="ARBA00004613"/>
    </source>
</evidence>
<evidence type="ECO:0000313" key="6">
    <source>
        <dbReference type="EMBL" id="KAA0719096.1"/>
    </source>
</evidence>
<protein>
    <submittedName>
        <fullName evidence="6">Olfactomedin-like protein 2B</fullName>
    </submittedName>
</protein>
<feature type="region of interest" description="Disordered" evidence="4">
    <location>
        <begin position="347"/>
        <end position="367"/>
    </location>
</feature>
<keyword evidence="7" id="KW-1185">Reference proteome</keyword>
<organism evidence="6 7">
    <name type="scientific">Triplophysa tibetana</name>
    <dbReference type="NCBI Taxonomy" id="1572043"/>
    <lineage>
        <taxon>Eukaryota</taxon>
        <taxon>Metazoa</taxon>
        <taxon>Chordata</taxon>
        <taxon>Craniata</taxon>
        <taxon>Vertebrata</taxon>
        <taxon>Euteleostomi</taxon>
        <taxon>Actinopterygii</taxon>
        <taxon>Neopterygii</taxon>
        <taxon>Teleostei</taxon>
        <taxon>Ostariophysi</taxon>
        <taxon>Cypriniformes</taxon>
        <taxon>Nemacheilidae</taxon>
        <taxon>Triplophysa</taxon>
    </lineage>
</organism>
<feature type="region of interest" description="Disordered" evidence="4">
    <location>
        <begin position="756"/>
        <end position="779"/>
    </location>
</feature>
<feature type="compositionally biased region" description="Basic and acidic residues" evidence="4">
    <location>
        <begin position="104"/>
        <end position="116"/>
    </location>
</feature>
<feature type="compositionally biased region" description="Basic and acidic residues" evidence="4">
    <location>
        <begin position="700"/>
        <end position="712"/>
    </location>
</feature>
<evidence type="ECO:0000256" key="3">
    <source>
        <dbReference type="PROSITE-ProRule" id="PRU00446"/>
    </source>
</evidence>
<comment type="caution">
    <text evidence="3">Lacks conserved residue(s) required for the propagation of feature annotation.</text>
</comment>
<dbReference type="PANTHER" id="PTHR23192:SF79">
    <property type="entry name" value="OLFACTOMEDIN-LIKE PROTEIN 2B ISOFORM X1"/>
    <property type="match status" value="1"/>
</dbReference>
<feature type="compositionally biased region" description="Low complexity" evidence="4">
    <location>
        <begin position="299"/>
        <end position="313"/>
    </location>
</feature>
<feature type="region of interest" description="Disordered" evidence="4">
    <location>
        <begin position="91"/>
        <end position="191"/>
    </location>
</feature>
<dbReference type="AlphaFoldDB" id="A0A5A9PE00"/>
<dbReference type="PROSITE" id="PS51132">
    <property type="entry name" value="OLF"/>
    <property type="match status" value="1"/>
</dbReference>
<proteinExistence type="predicted"/>
<feature type="compositionally biased region" description="Low complexity" evidence="4">
    <location>
        <begin position="713"/>
        <end position="727"/>
    </location>
</feature>
<feature type="compositionally biased region" description="Low complexity" evidence="4">
    <location>
        <begin position="245"/>
        <end position="257"/>
    </location>
</feature>
<accession>A0A5A9PE00</accession>
<feature type="compositionally biased region" description="Basic and acidic residues" evidence="4">
    <location>
        <begin position="170"/>
        <end position="180"/>
    </location>
</feature>
<gene>
    <name evidence="6" type="ORF">E1301_Tti007586</name>
</gene>
<dbReference type="Pfam" id="PF02191">
    <property type="entry name" value="OLF"/>
    <property type="match status" value="1"/>
</dbReference>
<dbReference type="SMART" id="SM00284">
    <property type="entry name" value="OLF"/>
    <property type="match status" value="1"/>
</dbReference>
<name>A0A5A9PE00_9TELE</name>